<dbReference type="CDD" id="cd17569">
    <property type="entry name" value="REC_HupR-like"/>
    <property type="match status" value="1"/>
</dbReference>
<keyword evidence="5" id="KW-1185">Reference proteome</keyword>
<dbReference type="InterPro" id="IPR011006">
    <property type="entry name" value="CheY-like_superfamily"/>
</dbReference>
<accession>A0A498RD23</accession>
<keyword evidence="1 2" id="KW-0597">Phosphoprotein</keyword>
<dbReference type="SUPFAM" id="SSF52172">
    <property type="entry name" value="CheY-like"/>
    <property type="match status" value="1"/>
</dbReference>
<dbReference type="Pfam" id="PF00072">
    <property type="entry name" value="Response_reg"/>
    <property type="match status" value="1"/>
</dbReference>
<dbReference type="EMBL" id="UPPP01000071">
    <property type="protein sequence ID" value="VBB07078.1"/>
    <property type="molecule type" value="Genomic_DNA"/>
</dbReference>
<proteinExistence type="predicted"/>
<evidence type="ECO:0000256" key="2">
    <source>
        <dbReference type="PROSITE-ProRule" id="PRU00169"/>
    </source>
</evidence>
<dbReference type="SMART" id="SM00448">
    <property type="entry name" value="REC"/>
    <property type="match status" value="1"/>
</dbReference>
<protein>
    <recommendedName>
        <fullName evidence="3">Response regulatory domain-containing protein</fullName>
    </recommendedName>
</protein>
<dbReference type="InterPro" id="IPR001789">
    <property type="entry name" value="Sig_transdc_resp-reg_receiver"/>
</dbReference>
<evidence type="ECO:0000259" key="3">
    <source>
        <dbReference type="PROSITE" id="PS50110"/>
    </source>
</evidence>
<gene>
    <name evidence="4" type="ORF">LUCI_2322</name>
</gene>
<dbReference type="OrthoDB" id="9802066at2"/>
<dbReference type="GO" id="GO:0000160">
    <property type="term" value="P:phosphorelay signal transduction system"/>
    <property type="evidence" value="ECO:0007669"/>
    <property type="project" value="InterPro"/>
</dbReference>
<reference evidence="4 5" key="1">
    <citation type="submission" date="2018-06" db="EMBL/GenBank/DDBJ databases">
        <authorList>
            <person name="Strepis N."/>
        </authorList>
    </citation>
    <scope>NUCLEOTIDE SEQUENCE [LARGE SCALE GENOMIC DNA]</scope>
    <source>
        <strain evidence="4">LUCI</strain>
    </source>
</reference>
<dbReference type="PANTHER" id="PTHR44591">
    <property type="entry name" value="STRESS RESPONSE REGULATOR PROTEIN 1"/>
    <property type="match status" value="1"/>
</dbReference>
<feature type="modified residue" description="4-aspartylphosphate" evidence="2">
    <location>
        <position position="54"/>
    </location>
</feature>
<dbReference type="Proteomes" id="UP000277811">
    <property type="component" value="Unassembled WGS sequence"/>
</dbReference>
<dbReference type="AlphaFoldDB" id="A0A498RD23"/>
<feature type="domain" description="Response regulatory" evidence="3">
    <location>
        <begin position="5"/>
        <end position="120"/>
    </location>
</feature>
<evidence type="ECO:0000313" key="5">
    <source>
        <dbReference type="Proteomes" id="UP000277811"/>
    </source>
</evidence>
<dbReference type="InterPro" id="IPR050595">
    <property type="entry name" value="Bact_response_regulator"/>
</dbReference>
<evidence type="ECO:0000313" key="4">
    <source>
        <dbReference type="EMBL" id="VBB07078.1"/>
    </source>
</evidence>
<organism evidence="4 5">
    <name type="scientific">Lucifera butyrica</name>
    <dbReference type="NCBI Taxonomy" id="1351585"/>
    <lineage>
        <taxon>Bacteria</taxon>
        <taxon>Bacillati</taxon>
        <taxon>Bacillota</taxon>
        <taxon>Negativicutes</taxon>
        <taxon>Veillonellales</taxon>
        <taxon>Veillonellaceae</taxon>
        <taxon>Lucifera</taxon>
    </lineage>
</organism>
<dbReference type="RefSeq" id="WP_122628024.1">
    <property type="nucleotide sequence ID" value="NZ_UPPP01000071.1"/>
</dbReference>
<sequence length="333" mass="38202">MQRNIVLFVDDEANILNSIRRAVIDEEYKAMFAGSAAKALPILEQEPVSVIVTDMRMPEMDGLTFLKIVKEKYPAVVRMVLSGYTVLPQILATVNQADVFKFITKPWNMEDDLLRSVRQAVDYYNMQQERATFRDMLENRNAAYQKVLHKMEDTVSSYKQSTELLQELTLWKKQFQPATTEQASLLQDVFYQFIEALPVSKADLNADKLLKMFEKWSNSHDITATPIFAGPDPAACKLPVYPKIMLLFIEFFAAKMQAMAKEIILTFEINPEQNRLVIAFQIHLPDTKAAVLANFAGCFEFLSKLCAAYESRCRHQETDYGLLVMYDMEVLKS</sequence>
<dbReference type="PANTHER" id="PTHR44591:SF19">
    <property type="entry name" value="TWO-COMPONENT RESPONSE REGULATOR-RELATED"/>
    <property type="match status" value="1"/>
</dbReference>
<evidence type="ECO:0000256" key="1">
    <source>
        <dbReference type="ARBA" id="ARBA00022553"/>
    </source>
</evidence>
<dbReference type="Gene3D" id="3.40.50.2300">
    <property type="match status" value="1"/>
</dbReference>
<name>A0A498RD23_9FIRM</name>
<dbReference type="PROSITE" id="PS50110">
    <property type="entry name" value="RESPONSE_REGULATORY"/>
    <property type="match status" value="1"/>
</dbReference>